<dbReference type="PROSITE" id="PS51462">
    <property type="entry name" value="NUDIX"/>
    <property type="match status" value="1"/>
</dbReference>
<reference evidence="9" key="1">
    <citation type="journal article" date="2020" name="mSystems">
        <title>Genome- and Community-Level Interaction Insights into Carbon Utilization and Element Cycling Functions of Hydrothermarchaeota in Hydrothermal Sediment.</title>
        <authorList>
            <person name="Zhou Z."/>
            <person name="Liu Y."/>
            <person name="Xu W."/>
            <person name="Pan J."/>
            <person name="Luo Z.H."/>
            <person name="Li M."/>
        </authorList>
    </citation>
    <scope>NUCLEOTIDE SEQUENCE [LARGE SCALE GENOMIC DNA]</scope>
    <source>
        <strain evidence="9">HyVt-456</strain>
    </source>
</reference>
<evidence type="ECO:0000256" key="1">
    <source>
        <dbReference type="ARBA" id="ARBA00001936"/>
    </source>
</evidence>
<sequence length="215" mass="24317">MISAMKSLADPAAELCRQSGRWSSHIRARLNAHVPQNFIFDKDIRAIPASVLIPLFFKDGQAHILFTKRSENLVQHKGQISFPGGRQDAADKDRLDAALRETEEEVGIARSGIEVLGQSDGMLTNTHYLVTPYVGLFSPPEHYRISEGEIDRLIEAPLCHFLDDAVFYTEQRRHRGYEWQVHYYRYGDDLIWGVTGFLLSAFLNIVFDAGRPLGG</sequence>
<evidence type="ECO:0000256" key="3">
    <source>
        <dbReference type="ARBA" id="ARBA00022723"/>
    </source>
</evidence>
<protein>
    <submittedName>
        <fullName evidence="9">CoA pyrophosphatase</fullName>
    </submittedName>
</protein>
<dbReference type="SUPFAM" id="SSF55811">
    <property type="entry name" value="Nudix"/>
    <property type="match status" value="1"/>
</dbReference>
<evidence type="ECO:0000259" key="8">
    <source>
        <dbReference type="PROSITE" id="PS51462"/>
    </source>
</evidence>
<dbReference type="CDD" id="cd03426">
    <property type="entry name" value="NUDIX_CoAse_Nudt7"/>
    <property type="match status" value="1"/>
</dbReference>
<dbReference type="PANTHER" id="PTHR12992:SF11">
    <property type="entry name" value="MITOCHONDRIAL COENZYME A DIPHOSPHATASE NUDT8"/>
    <property type="match status" value="1"/>
</dbReference>
<comment type="cofactor">
    <cofactor evidence="2">
        <name>Mg(2+)</name>
        <dbReference type="ChEBI" id="CHEBI:18420"/>
    </cofactor>
</comment>
<dbReference type="Pfam" id="PF00293">
    <property type="entry name" value="NUDIX"/>
    <property type="match status" value="1"/>
</dbReference>
<keyword evidence="4" id="KW-0378">Hydrolase</keyword>
<feature type="transmembrane region" description="Helical" evidence="7">
    <location>
        <begin position="190"/>
        <end position="207"/>
    </location>
</feature>
<keyword evidence="7" id="KW-1133">Transmembrane helix</keyword>
<keyword evidence="7" id="KW-0472">Membrane</keyword>
<evidence type="ECO:0000256" key="6">
    <source>
        <dbReference type="ARBA" id="ARBA00023211"/>
    </source>
</evidence>
<organism evidence="9">
    <name type="scientific">Caldithrix abyssi</name>
    <dbReference type="NCBI Taxonomy" id="187145"/>
    <lineage>
        <taxon>Bacteria</taxon>
        <taxon>Pseudomonadati</taxon>
        <taxon>Calditrichota</taxon>
        <taxon>Calditrichia</taxon>
        <taxon>Calditrichales</taxon>
        <taxon>Calditrichaceae</taxon>
        <taxon>Caldithrix</taxon>
    </lineage>
</organism>
<dbReference type="GO" id="GO:0010945">
    <property type="term" value="F:coenzyme A diphosphatase activity"/>
    <property type="evidence" value="ECO:0007669"/>
    <property type="project" value="InterPro"/>
</dbReference>
<keyword evidence="6" id="KW-0464">Manganese</keyword>
<evidence type="ECO:0000256" key="5">
    <source>
        <dbReference type="ARBA" id="ARBA00022842"/>
    </source>
</evidence>
<gene>
    <name evidence="9" type="ORF">ENJ10_08370</name>
</gene>
<evidence type="ECO:0000256" key="4">
    <source>
        <dbReference type="ARBA" id="ARBA00022801"/>
    </source>
</evidence>
<name>A0A7V1LMK2_CALAY</name>
<evidence type="ECO:0000256" key="7">
    <source>
        <dbReference type="SAM" id="Phobius"/>
    </source>
</evidence>
<keyword evidence="5" id="KW-0460">Magnesium</keyword>
<proteinExistence type="predicted"/>
<feature type="domain" description="Nudix hydrolase" evidence="8">
    <location>
        <begin position="46"/>
        <end position="178"/>
    </location>
</feature>
<evidence type="ECO:0000313" key="9">
    <source>
        <dbReference type="EMBL" id="HED10690.1"/>
    </source>
</evidence>
<comment type="cofactor">
    <cofactor evidence="1">
        <name>Mn(2+)</name>
        <dbReference type="ChEBI" id="CHEBI:29035"/>
    </cofactor>
</comment>
<dbReference type="Proteomes" id="UP000886005">
    <property type="component" value="Unassembled WGS sequence"/>
</dbReference>
<dbReference type="InterPro" id="IPR000086">
    <property type="entry name" value="NUDIX_hydrolase_dom"/>
</dbReference>
<dbReference type="AlphaFoldDB" id="A0A7V1LMK2"/>
<dbReference type="InterPro" id="IPR015797">
    <property type="entry name" value="NUDIX_hydrolase-like_dom_sf"/>
</dbReference>
<dbReference type="EMBL" id="DRLD01000229">
    <property type="protein sequence ID" value="HED10690.1"/>
    <property type="molecule type" value="Genomic_DNA"/>
</dbReference>
<dbReference type="GO" id="GO:0046872">
    <property type="term" value="F:metal ion binding"/>
    <property type="evidence" value="ECO:0007669"/>
    <property type="project" value="UniProtKB-KW"/>
</dbReference>
<keyword evidence="3" id="KW-0479">Metal-binding</keyword>
<dbReference type="Gene3D" id="3.90.79.10">
    <property type="entry name" value="Nucleoside Triphosphate Pyrophosphohydrolase"/>
    <property type="match status" value="1"/>
</dbReference>
<evidence type="ECO:0000256" key="2">
    <source>
        <dbReference type="ARBA" id="ARBA00001946"/>
    </source>
</evidence>
<comment type="caution">
    <text evidence="9">The sequence shown here is derived from an EMBL/GenBank/DDBJ whole genome shotgun (WGS) entry which is preliminary data.</text>
</comment>
<dbReference type="InterPro" id="IPR045121">
    <property type="entry name" value="CoAse"/>
</dbReference>
<keyword evidence="7" id="KW-0812">Transmembrane</keyword>
<dbReference type="PANTHER" id="PTHR12992">
    <property type="entry name" value="NUDIX HYDROLASE"/>
    <property type="match status" value="1"/>
</dbReference>
<accession>A0A7V1LMK2</accession>